<comment type="caution">
    <text evidence="1">The sequence shown here is derived from an EMBL/GenBank/DDBJ whole genome shotgun (WGS) entry which is preliminary data.</text>
</comment>
<dbReference type="AlphaFoldDB" id="A0A246FK10"/>
<accession>A0A246FK10</accession>
<dbReference type="OrthoDB" id="886535at2"/>
<evidence type="ECO:0000313" key="1">
    <source>
        <dbReference type="EMBL" id="OWP62878.1"/>
    </source>
</evidence>
<reference evidence="1 2" key="1">
    <citation type="submission" date="2017-06" db="EMBL/GenBank/DDBJ databases">
        <title>Hymenobacter amundsenii sp. nov. isolated from regoliths in Antarctica.</title>
        <authorList>
            <person name="Sedlacek I."/>
            <person name="Kralova S."/>
            <person name="Pantucek R."/>
            <person name="Svec P."/>
            <person name="Holochova P."/>
            <person name="Stankova E."/>
            <person name="Vrbovska V."/>
            <person name="Busse H.-J."/>
        </authorList>
    </citation>
    <scope>NUCLEOTIDE SEQUENCE [LARGE SCALE GENOMIC DNA]</scope>
    <source>
        <strain evidence="1 2">CCM 8682</strain>
    </source>
</reference>
<dbReference type="Proteomes" id="UP000197277">
    <property type="component" value="Unassembled WGS sequence"/>
</dbReference>
<keyword evidence="2" id="KW-1185">Reference proteome</keyword>
<dbReference type="EMBL" id="NIRR01000018">
    <property type="protein sequence ID" value="OWP62878.1"/>
    <property type="molecule type" value="Genomic_DNA"/>
</dbReference>
<protein>
    <submittedName>
        <fullName evidence="1">Uncharacterized protein</fullName>
    </submittedName>
</protein>
<proteinExistence type="predicted"/>
<name>A0A246FK10_9BACT</name>
<organism evidence="1 2">
    <name type="scientific">Hymenobacter amundsenii</name>
    <dbReference type="NCBI Taxonomy" id="2006685"/>
    <lineage>
        <taxon>Bacteria</taxon>
        <taxon>Pseudomonadati</taxon>
        <taxon>Bacteroidota</taxon>
        <taxon>Cytophagia</taxon>
        <taxon>Cytophagales</taxon>
        <taxon>Hymenobacteraceae</taxon>
        <taxon>Hymenobacter</taxon>
    </lineage>
</organism>
<sequence>MTYELLGGGQVTAPSAWGLVLALRDDSQKWAPTVGPEDFMEEYARRCQMQNGTMVRTDNALNFIDDLVAGGFLTLAP</sequence>
<evidence type="ECO:0000313" key="2">
    <source>
        <dbReference type="Proteomes" id="UP000197277"/>
    </source>
</evidence>
<gene>
    <name evidence="1" type="ORF">CDA63_11715</name>
</gene>
<dbReference type="RefSeq" id="WP_088464641.1">
    <property type="nucleotide sequence ID" value="NZ_NIRR01000018.1"/>
</dbReference>